<name>A0A6A6BC81_9PEZI</name>
<keyword evidence="1" id="KW-0812">Transmembrane</keyword>
<dbReference type="EMBL" id="ML995486">
    <property type="protein sequence ID" value="KAF2141656.1"/>
    <property type="molecule type" value="Genomic_DNA"/>
</dbReference>
<accession>A0A6A6BC81</accession>
<sequence>MGGAEGREGWLDGWMDGWMDGWTDGRLVGWVGRRLIESLRGYNGFSFFFFRALLILVSLASTLPLLGYVMRNSKNNNNNYYYIPPLFLSLSLYFSFSCLWAVYTRTLSRAATRDGKKGKGGTR</sequence>
<feature type="transmembrane region" description="Helical" evidence="1">
    <location>
        <begin position="48"/>
        <end position="70"/>
    </location>
</feature>
<keyword evidence="1" id="KW-1133">Transmembrane helix</keyword>
<feature type="transmembrane region" description="Helical" evidence="1">
    <location>
        <begin position="82"/>
        <end position="103"/>
    </location>
</feature>
<evidence type="ECO:0000256" key="1">
    <source>
        <dbReference type="SAM" id="Phobius"/>
    </source>
</evidence>
<evidence type="ECO:0000313" key="3">
    <source>
        <dbReference type="Proteomes" id="UP000799438"/>
    </source>
</evidence>
<protein>
    <submittedName>
        <fullName evidence="2">Uncharacterized protein</fullName>
    </submittedName>
</protein>
<proteinExistence type="predicted"/>
<reference evidence="2" key="1">
    <citation type="journal article" date="2020" name="Stud. Mycol.">
        <title>101 Dothideomycetes genomes: a test case for predicting lifestyles and emergence of pathogens.</title>
        <authorList>
            <person name="Haridas S."/>
            <person name="Albert R."/>
            <person name="Binder M."/>
            <person name="Bloem J."/>
            <person name="Labutti K."/>
            <person name="Salamov A."/>
            <person name="Andreopoulos B."/>
            <person name="Baker S."/>
            <person name="Barry K."/>
            <person name="Bills G."/>
            <person name="Bluhm B."/>
            <person name="Cannon C."/>
            <person name="Castanera R."/>
            <person name="Culley D."/>
            <person name="Daum C."/>
            <person name="Ezra D."/>
            <person name="Gonzalez J."/>
            <person name="Henrissat B."/>
            <person name="Kuo A."/>
            <person name="Liang C."/>
            <person name="Lipzen A."/>
            <person name="Lutzoni F."/>
            <person name="Magnuson J."/>
            <person name="Mondo S."/>
            <person name="Nolan M."/>
            <person name="Ohm R."/>
            <person name="Pangilinan J."/>
            <person name="Park H.-J."/>
            <person name="Ramirez L."/>
            <person name="Alfaro M."/>
            <person name="Sun H."/>
            <person name="Tritt A."/>
            <person name="Yoshinaga Y."/>
            <person name="Zwiers L.-H."/>
            <person name="Turgeon B."/>
            <person name="Goodwin S."/>
            <person name="Spatafora J."/>
            <person name="Crous P."/>
            <person name="Grigoriev I."/>
        </authorList>
    </citation>
    <scope>NUCLEOTIDE SEQUENCE</scope>
    <source>
        <strain evidence="2">CBS 121167</strain>
    </source>
</reference>
<dbReference type="Proteomes" id="UP000799438">
    <property type="component" value="Unassembled WGS sequence"/>
</dbReference>
<gene>
    <name evidence="2" type="ORF">K452DRAFT_31512</name>
</gene>
<dbReference type="GeneID" id="54301332"/>
<keyword evidence="3" id="KW-1185">Reference proteome</keyword>
<dbReference type="RefSeq" id="XP_033397368.1">
    <property type="nucleotide sequence ID" value="XM_033543835.1"/>
</dbReference>
<organism evidence="2 3">
    <name type="scientific">Aplosporella prunicola CBS 121167</name>
    <dbReference type="NCBI Taxonomy" id="1176127"/>
    <lineage>
        <taxon>Eukaryota</taxon>
        <taxon>Fungi</taxon>
        <taxon>Dikarya</taxon>
        <taxon>Ascomycota</taxon>
        <taxon>Pezizomycotina</taxon>
        <taxon>Dothideomycetes</taxon>
        <taxon>Dothideomycetes incertae sedis</taxon>
        <taxon>Botryosphaeriales</taxon>
        <taxon>Aplosporellaceae</taxon>
        <taxon>Aplosporella</taxon>
    </lineage>
</organism>
<evidence type="ECO:0000313" key="2">
    <source>
        <dbReference type="EMBL" id="KAF2141656.1"/>
    </source>
</evidence>
<dbReference type="AlphaFoldDB" id="A0A6A6BC81"/>
<dbReference type="OrthoDB" id="5428255at2759"/>
<keyword evidence="1" id="KW-0472">Membrane</keyword>